<dbReference type="Proteomes" id="UP000233837">
    <property type="component" value="Unassembled WGS sequence"/>
</dbReference>
<dbReference type="InterPro" id="IPR018289">
    <property type="entry name" value="MULE_transposase_dom"/>
</dbReference>
<evidence type="ECO:0000259" key="2">
    <source>
        <dbReference type="Pfam" id="PF10551"/>
    </source>
</evidence>
<evidence type="ECO:0008006" key="5">
    <source>
        <dbReference type="Google" id="ProtNLM"/>
    </source>
</evidence>
<organism evidence="3 4">
    <name type="scientific">Dendrobium catenatum</name>
    <dbReference type="NCBI Taxonomy" id="906689"/>
    <lineage>
        <taxon>Eukaryota</taxon>
        <taxon>Viridiplantae</taxon>
        <taxon>Streptophyta</taxon>
        <taxon>Embryophyta</taxon>
        <taxon>Tracheophyta</taxon>
        <taxon>Spermatophyta</taxon>
        <taxon>Magnoliopsida</taxon>
        <taxon>Liliopsida</taxon>
        <taxon>Asparagales</taxon>
        <taxon>Orchidaceae</taxon>
        <taxon>Epidendroideae</taxon>
        <taxon>Malaxideae</taxon>
        <taxon>Dendrobiinae</taxon>
        <taxon>Dendrobium</taxon>
    </lineage>
</organism>
<evidence type="ECO:0000313" key="3">
    <source>
        <dbReference type="EMBL" id="PKU74228.1"/>
    </source>
</evidence>
<dbReference type="STRING" id="906689.A0A2I0WEZ0"/>
<evidence type="ECO:0000313" key="4">
    <source>
        <dbReference type="Proteomes" id="UP000233837"/>
    </source>
</evidence>
<dbReference type="Pfam" id="PF10551">
    <property type="entry name" value="MULE"/>
    <property type="match status" value="1"/>
</dbReference>
<dbReference type="InterPro" id="IPR004332">
    <property type="entry name" value="Transposase_MuDR"/>
</dbReference>
<dbReference type="EMBL" id="KZ502679">
    <property type="protein sequence ID" value="PKU74228.1"/>
    <property type="molecule type" value="Genomic_DNA"/>
</dbReference>
<reference evidence="3 4" key="2">
    <citation type="journal article" date="2017" name="Nature">
        <title>The Apostasia genome and the evolution of orchids.</title>
        <authorList>
            <person name="Zhang G.Q."/>
            <person name="Liu K.W."/>
            <person name="Li Z."/>
            <person name="Lohaus R."/>
            <person name="Hsiao Y.Y."/>
            <person name="Niu S.C."/>
            <person name="Wang J.Y."/>
            <person name="Lin Y.C."/>
            <person name="Xu Q."/>
            <person name="Chen L.J."/>
            <person name="Yoshida K."/>
            <person name="Fujiwara S."/>
            <person name="Wang Z.W."/>
            <person name="Zhang Y.Q."/>
            <person name="Mitsuda N."/>
            <person name="Wang M."/>
            <person name="Liu G.H."/>
            <person name="Pecoraro L."/>
            <person name="Huang H.X."/>
            <person name="Xiao X.J."/>
            <person name="Lin M."/>
            <person name="Wu X.Y."/>
            <person name="Wu W.L."/>
            <person name="Chen Y.Y."/>
            <person name="Chang S.B."/>
            <person name="Sakamoto S."/>
            <person name="Ohme-Takagi M."/>
            <person name="Yagi M."/>
            <person name="Zeng S.J."/>
            <person name="Shen C.Y."/>
            <person name="Yeh C.M."/>
            <person name="Luo Y.B."/>
            <person name="Tsai W.C."/>
            <person name="Van de Peer Y."/>
            <person name="Liu Z.J."/>
        </authorList>
    </citation>
    <scope>NUCLEOTIDE SEQUENCE [LARGE SCALE GENOMIC DNA]</scope>
    <source>
        <tissue evidence="3">The whole plant</tissue>
    </source>
</reference>
<dbReference type="Pfam" id="PF03108">
    <property type="entry name" value="DBD_Tnp_Mut"/>
    <property type="match status" value="1"/>
</dbReference>
<keyword evidence="4" id="KW-1185">Reference proteome</keyword>
<feature type="domain" description="MULE transposase" evidence="2">
    <location>
        <begin position="279"/>
        <end position="373"/>
    </location>
</feature>
<proteinExistence type="predicted"/>
<name>A0A2I0WEZ0_9ASPA</name>
<sequence>MHYHINGTSPKEYKVINYDADVSLLVNQTNESLRAEIVISLYEGDEDQSNSHVIGIESFEQNIQCSISQNDGVSRFQKSSVTDITIGTFFNDATSFKNALRSFAIKENFGVRIKASDKKRVIATCSYQGCQWRIQASLCEDSQSFQVRRVDGEHTCPGINRAGNRLATSAWVANQIQEMVKRYPDISPKEINSGLEKEFGLSLPYMKLWRAREQARDNIFGSVDDNYKWVPTLTAELLDRNPGSHITYTFNAIGNSFQRFYVSFKVCVDGFLFGCRPLISLDACHLKSKYLGVLLSANSVDGNNGLFTIAYVVVEAESKHSWSWFLKNMGETIGTNLSTLSFISDMEKGLGEAIREIYPQAEHRICIRHLWKNIKKNFRCKEGQKMQGLVWAAANAYTNVEMNEKLSELHDLSPTLYSYLISLPYKWSRSQFMIGIGHATNTNNFAESFNAWISDARTKPAVDLIDLIREKVMEQRAQ</sequence>
<dbReference type="PANTHER" id="PTHR31973:SF188">
    <property type="entry name" value="POLYPROTEIN, PUTATIVE-RELATED"/>
    <property type="match status" value="1"/>
</dbReference>
<reference evidence="3 4" key="1">
    <citation type="journal article" date="2016" name="Sci. Rep.">
        <title>The Dendrobium catenatum Lindl. genome sequence provides insights into polysaccharide synthase, floral development and adaptive evolution.</title>
        <authorList>
            <person name="Zhang G.Q."/>
            <person name="Xu Q."/>
            <person name="Bian C."/>
            <person name="Tsai W.C."/>
            <person name="Yeh C.M."/>
            <person name="Liu K.W."/>
            <person name="Yoshida K."/>
            <person name="Zhang L.S."/>
            <person name="Chang S.B."/>
            <person name="Chen F."/>
            <person name="Shi Y."/>
            <person name="Su Y.Y."/>
            <person name="Zhang Y.Q."/>
            <person name="Chen L.J."/>
            <person name="Yin Y."/>
            <person name="Lin M."/>
            <person name="Huang H."/>
            <person name="Deng H."/>
            <person name="Wang Z.W."/>
            <person name="Zhu S.L."/>
            <person name="Zhao X."/>
            <person name="Deng C."/>
            <person name="Niu S.C."/>
            <person name="Huang J."/>
            <person name="Wang M."/>
            <person name="Liu G.H."/>
            <person name="Yang H.J."/>
            <person name="Xiao X.J."/>
            <person name="Hsiao Y.Y."/>
            <person name="Wu W.L."/>
            <person name="Chen Y.Y."/>
            <person name="Mitsuda N."/>
            <person name="Ohme-Takagi M."/>
            <person name="Luo Y.B."/>
            <person name="Van de Peer Y."/>
            <person name="Liu Z.J."/>
        </authorList>
    </citation>
    <scope>NUCLEOTIDE SEQUENCE [LARGE SCALE GENOMIC DNA]</scope>
    <source>
        <tissue evidence="3">The whole plant</tissue>
    </source>
</reference>
<accession>A0A2I0WEZ0</accession>
<evidence type="ECO:0000259" key="1">
    <source>
        <dbReference type="Pfam" id="PF03108"/>
    </source>
</evidence>
<gene>
    <name evidence="3" type="ORF">MA16_Dca021632</name>
</gene>
<dbReference type="AlphaFoldDB" id="A0A2I0WEZ0"/>
<feature type="domain" description="Transposase MuDR plant" evidence="1">
    <location>
        <begin position="85"/>
        <end position="147"/>
    </location>
</feature>
<protein>
    <recommendedName>
        <fullName evidence="5">Transposase MuDR plant domain-containing protein</fullName>
    </recommendedName>
</protein>
<dbReference type="PANTHER" id="PTHR31973">
    <property type="entry name" value="POLYPROTEIN, PUTATIVE-RELATED"/>
    <property type="match status" value="1"/>
</dbReference>